<evidence type="ECO:0000256" key="5">
    <source>
        <dbReference type="ARBA" id="ARBA00022692"/>
    </source>
</evidence>
<keyword evidence="7 8" id="KW-0472">Membrane</keyword>
<evidence type="ECO:0000256" key="6">
    <source>
        <dbReference type="ARBA" id="ARBA00022989"/>
    </source>
</evidence>
<name>A0A2J0YTZ6_RHIML</name>
<comment type="similarity">
    <text evidence="8">Belongs to the binding-protein-dependent transport system permease family.</text>
</comment>
<dbReference type="PANTHER" id="PTHR43357:SF4">
    <property type="entry name" value="INNER MEMBRANE ABC TRANSPORTER PERMEASE PROTEIN YDCV"/>
    <property type="match status" value="1"/>
</dbReference>
<dbReference type="Proteomes" id="UP000231987">
    <property type="component" value="Unassembled WGS sequence"/>
</dbReference>
<evidence type="ECO:0000256" key="2">
    <source>
        <dbReference type="ARBA" id="ARBA00022448"/>
    </source>
</evidence>
<dbReference type="PROSITE" id="PS50928">
    <property type="entry name" value="ABC_TM1"/>
    <property type="match status" value="2"/>
</dbReference>
<feature type="transmembrane region" description="Helical" evidence="8">
    <location>
        <begin position="506"/>
        <end position="528"/>
    </location>
</feature>
<feature type="transmembrane region" description="Helical" evidence="8">
    <location>
        <begin position="381"/>
        <end position="402"/>
    </location>
</feature>
<evidence type="ECO:0000259" key="9">
    <source>
        <dbReference type="PROSITE" id="PS50928"/>
    </source>
</evidence>
<feature type="transmembrane region" description="Helical" evidence="8">
    <location>
        <begin position="77"/>
        <end position="99"/>
    </location>
</feature>
<keyword evidence="3" id="KW-1003">Cell membrane</keyword>
<reference evidence="10 11" key="1">
    <citation type="submission" date="2017-06" db="EMBL/GenBank/DDBJ databases">
        <title>Ensifer strains isolated from leguminous trees and herbs display diverse denitrification phenotypes with some acting as strong N2O sinks.</title>
        <authorList>
            <person name="Woliy K."/>
            <person name="Mania D."/>
            <person name="Bakken L.R."/>
            <person name="Frostegard A."/>
        </authorList>
    </citation>
    <scope>NUCLEOTIDE SEQUENCE [LARGE SCALE GENOMIC DNA]</scope>
    <source>
        <strain evidence="10 11">AC50a</strain>
    </source>
</reference>
<evidence type="ECO:0000313" key="11">
    <source>
        <dbReference type="Proteomes" id="UP000231987"/>
    </source>
</evidence>
<dbReference type="PANTHER" id="PTHR43357">
    <property type="entry name" value="INNER MEMBRANE ABC TRANSPORTER PERMEASE PROTEIN YDCV"/>
    <property type="match status" value="1"/>
</dbReference>
<gene>
    <name evidence="10" type="ORF">CEJ86_30590</name>
</gene>
<feature type="transmembrane region" description="Helical" evidence="8">
    <location>
        <begin position="273"/>
        <end position="299"/>
    </location>
</feature>
<dbReference type="CDD" id="cd06261">
    <property type="entry name" value="TM_PBP2"/>
    <property type="match status" value="2"/>
</dbReference>
<dbReference type="SUPFAM" id="SSF161098">
    <property type="entry name" value="MetI-like"/>
    <property type="match status" value="2"/>
</dbReference>
<feature type="transmembrane region" description="Helical" evidence="8">
    <location>
        <begin position="224"/>
        <end position="252"/>
    </location>
</feature>
<keyword evidence="4" id="KW-0997">Cell inner membrane</keyword>
<keyword evidence="6 8" id="KW-1133">Transmembrane helix</keyword>
<comment type="subcellular location">
    <subcellularLocation>
        <location evidence="1">Cell inner membrane</location>
        <topology evidence="1">Multi-pass membrane protein</topology>
    </subcellularLocation>
    <subcellularLocation>
        <location evidence="8">Cell membrane</location>
        <topology evidence="8">Multi-pass membrane protein</topology>
    </subcellularLocation>
</comment>
<dbReference type="GO" id="GO:0055085">
    <property type="term" value="P:transmembrane transport"/>
    <property type="evidence" value="ECO:0007669"/>
    <property type="project" value="InterPro"/>
</dbReference>
<sequence length="530" mass="57474">MLPIIYQGLIDRPLYDVGQLWTLQNFSRLFLDERFVAAFINTLIFSAIGTFVSTAVGVIAAVTLERLHFPFRHTLKIMFLSPLFLSALIMTFAWSTLYSPGGYITLWFRTQFGLGLPNLNTLTGMAVLAGVSAAPITYLYFSAAMTNISENLENAARTMGASGWRAVTTIVLPLLRPSLLYSLLLNFVVMLDSLAIPLIIGKPARIEVLATFLYDKSTASSGDYGIVGATAIVMLLLIQFTILLQSLLVGDIRRYTTVGGRSGGRNLIRLKPAAAWSVSAGIALYCLITSVGPGLFLILRSFCTALSPLIPLSKVLTLSNFKLVFESDAYVQSIYNTIIVAVVGGAGATVLTAVAIIVAYRSSHAIRLFVEQSAFLPRAMPGLVVGIGIFYAMVILPGGGYIRGTLLILMIAYTIRFFPTGFAAMAPAFVQLGKELELAARVTGGSELRTYRDVTIPLMRRPLLVCFLLYFVYFFKEYAAASFLFGPNTAVIGTTMLQLNLMGNSGPVSALSVIALALTLPIAIFVYARE</sequence>
<evidence type="ECO:0000256" key="4">
    <source>
        <dbReference type="ARBA" id="ARBA00022519"/>
    </source>
</evidence>
<organism evidence="10 11">
    <name type="scientific">Rhizobium meliloti</name>
    <name type="common">Ensifer meliloti</name>
    <name type="synonym">Sinorhizobium meliloti</name>
    <dbReference type="NCBI Taxonomy" id="382"/>
    <lineage>
        <taxon>Bacteria</taxon>
        <taxon>Pseudomonadati</taxon>
        <taxon>Pseudomonadota</taxon>
        <taxon>Alphaproteobacteria</taxon>
        <taxon>Hyphomicrobiales</taxon>
        <taxon>Rhizobiaceae</taxon>
        <taxon>Sinorhizobium/Ensifer group</taxon>
        <taxon>Sinorhizobium</taxon>
    </lineage>
</organism>
<feature type="transmembrane region" description="Helical" evidence="8">
    <location>
        <begin position="462"/>
        <end position="486"/>
    </location>
</feature>
<dbReference type="EMBL" id="NJGD01000027">
    <property type="protein sequence ID" value="PJR09868.1"/>
    <property type="molecule type" value="Genomic_DNA"/>
</dbReference>
<feature type="transmembrane region" description="Helical" evidence="8">
    <location>
        <begin position="179"/>
        <end position="200"/>
    </location>
</feature>
<evidence type="ECO:0000256" key="3">
    <source>
        <dbReference type="ARBA" id="ARBA00022475"/>
    </source>
</evidence>
<evidence type="ECO:0000256" key="8">
    <source>
        <dbReference type="RuleBase" id="RU363032"/>
    </source>
</evidence>
<feature type="transmembrane region" description="Helical" evidence="8">
    <location>
        <begin position="119"/>
        <end position="141"/>
    </location>
</feature>
<accession>A0A2J0YTZ6</accession>
<feature type="transmembrane region" description="Helical" evidence="8">
    <location>
        <begin position="35"/>
        <end position="65"/>
    </location>
</feature>
<feature type="domain" description="ABC transmembrane type-1" evidence="9">
    <location>
        <begin position="334"/>
        <end position="526"/>
    </location>
</feature>
<dbReference type="Pfam" id="PF00528">
    <property type="entry name" value="BPD_transp_1"/>
    <property type="match status" value="2"/>
</dbReference>
<keyword evidence="5 8" id="KW-0812">Transmembrane</keyword>
<dbReference type="AlphaFoldDB" id="A0A2J0YTZ6"/>
<dbReference type="InterPro" id="IPR035906">
    <property type="entry name" value="MetI-like_sf"/>
</dbReference>
<dbReference type="GO" id="GO:0005886">
    <property type="term" value="C:plasma membrane"/>
    <property type="evidence" value="ECO:0007669"/>
    <property type="project" value="UniProtKB-SubCell"/>
</dbReference>
<comment type="caution">
    <text evidence="10">The sequence shown here is derived from an EMBL/GenBank/DDBJ whole genome shotgun (WGS) entry which is preliminary data.</text>
</comment>
<keyword evidence="2 8" id="KW-0813">Transport</keyword>
<evidence type="ECO:0000313" key="10">
    <source>
        <dbReference type="EMBL" id="PJR09868.1"/>
    </source>
</evidence>
<dbReference type="InterPro" id="IPR000515">
    <property type="entry name" value="MetI-like"/>
</dbReference>
<feature type="transmembrane region" description="Helical" evidence="8">
    <location>
        <begin position="408"/>
        <end position="430"/>
    </location>
</feature>
<proteinExistence type="inferred from homology"/>
<evidence type="ECO:0000256" key="7">
    <source>
        <dbReference type="ARBA" id="ARBA00023136"/>
    </source>
</evidence>
<feature type="domain" description="ABC transmembrane type-1" evidence="9">
    <location>
        <begin position="39"/>
        <end position="245"/>
    </location>
</feature>
<protein>
    <submittedName>
        <fullName evidence="10">ABC transporter substrate-binding protein</fullName>
    </submittedName>
</protein>
<dbReference type="Gene3D" id="1.10.3720.10">
    <property type="entry name" value="MetI-like"/>
    <property type="match status" value="2"/>
</dbReference>
<feature type="transmembrane region" description="Helical" evidence="8">
    <location>
        <begin position="334"/>
        <end position="360"/>
    </location>
</feature>
<evidence type="ECO:0000256" key="1">
    <source>
        <dbReference type="ARBA" id="ARBA00004429"/>
    </source>
</evidence>